<comment type="caution">
    <text evidence="1">The sequence shown here is derived from an EMBL/GenBank/DDBJ whole genome shotgun (WGS) entry which is preliminary data.</text>
</comment>
<proteinExistence type="predicted"/>
<name>A0A1B7TIG9_9ASCO</name>
<evidence type="ECO:0000313" key="1">
    <source>
        <dbReference type="EMBL" id="OBA28541.1"/>
    </source>
</evidence>
<gene>
    <name evidence="1" type="ORF">HANVADRAFT_120512</name>
</gene>
<accession>A0A1B7TIG9</accession>
<protein>
    <submittedName>
        <fullName evidence="1">Uncharacterized protein</fullName>
    </submittedName>
</protein>
<keyword evidence="2" id="KW-1185">Reference proteome</keyword>
<organism evidence="1 2">
    <name type="scientific">Hanseniaspora valbyensis NRRL Y-1626</name>
    <dbReference type="NCBI Taxonomy" id="766949"/>
    <lineage>
        <taxon>Eukaryota</taxon>
        <taxon>Fungi</taxon>
        <taxon>Dikarya</taxon>
        <taxon>Ascomycota</taxon>
        <taxon>Saccharomycotina</taxon>
        <taxon>Saccharomycetes</taxon>
        <taxon>Saccharomycodales</taxon>
        <taxon>Saccharomycodaceae</taxon>
        <taxon>Hanseniaspora</taxon>
    </lineage>
</organism>
<evidence type="ECO:0000313" key="2">
    <source>
        <dbReference type="Proteomes" id="UP000092321"/>
    </source>
</evidence>
<dbReference type="Proteomes" id="UP000092321">
    <property type="component" value="Unassembled WGS sequence"/>
</dbReference>
<dbReference type="AlphaFoldDB" id="A0A1B7TIG9"/>
<sequence length="363" mass="43272">MYAYQRKTKKKEFTNNSTQKRRASVLKNKLFKSKLKLLSPEPTHNDFLNLSKYKQNDIFDHESIVSAEDKLSLTKFESLPLLKSEKDNNSILKNDRSMKFDYFPLPIVQTNGKLIYINLSIPILQQDTNGIDGVEKTFILTPFHDLYQFYKQKQYITNGYVIIRHDTKTLKLTNHYLLSTKNPIETIILNYQNTYNFNLIETENTIIPLNQLPNWKILILYQNQINQRQLKLINFSKFLTKNNTIHIILNDRSLLMFDLNSGLLTIPFHNTCMHRTDFHKIEYDNFLKILCFKMLFLEEITVFVKQINYDCMRFIDTVNDWNGDNFNFFEKKIICIYTKKLFIMMLFFMQIKSNIMVIKATVY</sequence>
<reference evidence="2" key="1">
    <citation type="journal article" date="2016" name="Proc. Natl. Acad. Sci. U.S.A.">
        <title>Comparative genomics of biotechnologically important yeasts.</title>
        <authorList>
            <person name="Riley R."/>
            <person name="Haridas S."/>
            <person name="Wolfe K.H."/>
            <person name="Lopes M.R."/>
            <person name="Hittinger C.T."/>
            <person name="Goeker M."/>
            <person name="Salamov A.A."/>
            <person name="Wisecaver J.H."/>
            <person name="Long T.M."/>
            <person name="Calvey C.H."/>
            <person name="Aerts A.L."/>
            <person name="Barry K.W."/>
            <person name="Choi C."/>
            <person name="Clum A."/>
            <person name="Coughlan A.Y."/>
            <person name="Deshpande S."/>
            <person name="Douglass A.P."/>
            <person name="Hanson S.J."/>
            <person name="Klenk H.-P."/>
            <person name="LaButti K.M."/>
            <person name="Lapidus A."/>
            <person name="Lindquist E.A."/>
            <person name="Lipzen A.M."/>
            <person name="Meier-Kolthoff J.P."/>
            <person name="Ohm R.A."/>
            <person name="Otillar R.P."/>
            <person name="Pangilinan J.L."/>
            <person name="Peng Y."/>
            <person name="Rokas A."/>
            <person name="Rosa C.A."/>
            <person name="Scheuner C."/>
            <person name="Sibirny A.A."/>
            <person name="Slot J.C."/>
            <person name="Stielow J.B."/>
            <person name="Sun H."/>
            <person name="Kurtzman C.P."/>
            <person name="Blackwell M."/>
            <person name="Grigoriev I.V."/>
            <person name="Jeffries T.W."/>
        </authorList>
    </citation>
    <scope>NUCLEOTIDE SEQUENCE [LARGE SCALE GENOMIC DNA]</scope>
    <source>
        <strain evidence="2">NRRL Y-1626</strain>
    </source>
</reference>
<dbReference type="EMBL" id="LXPE01000003">
    <property type="protein sequence ID" value="OBA28541.1"/>
    <property type="molecule type" value="Genomic_DNA"/>
</dbReference>